<protein>
    <submittedName>
        <fullName evidence="2">Transposase</fullName>
    </submittedName>
</protein>
<evidence type="ECO:0000313" key="3">
    <source>
        <dbReference type="Proteomes" id="UP000048926"/>
    </source>
</evidence>
<dbReference type="GO" id="GO:0006313">
    <property type="term" value="P:DNA transposition"/>
    <property type="evidence" value="ECO:0007669"/>
    <property type="project" value="InterPro"/>
</dbReference>
<keyword evidence="3" id="KW-1185">Reference proteome</keyword>
<sequence>MANWVFTELSDLGLPMVCIDARQAHAVLSQMHNKTNANDAAMLAELARTDFYRKVEVKSRIALERCALLKAHEVAVKSRVNVENTIRGLLASFGLRLPKHLQTYEERGPALMKNRPALANSILPLLELRTTALRQAAELTKGHCQLILVCEHYCPFWTDFRRSSQRCSLPICRMHLPLNAGMRRPTGCIALAGRSC</sequence>
<proteinExistence type="predicted"/>
<dbReference type="InterPro" id="IPR002525">
    <property type="entry name" value="Transp_IS110-like_N"/>
</dbReference>
<dbReference type="GO" id="GO:0003677">
    <property type="term" value="F:DNA binding"/>
    <property type="evidence" value="ECO:0007669"/>
    <property type="project" value="InterPro"/>
</dbReference>
<name>A0A0M6YCJ4_9HYPH</name>
<dbReference type="GO" id="GO:0004803">
    <property type="term" value="F:transposase activity"/>
    <property type="evidence" value="ECO:0007669"/>
    <property type="project" value="InterPro"/>
</dbReference>
<organism evidence="2 3">
    <name type="scientific">Roseibium aggregatum</name>
    <dbReference type="NCBI Taxonomy" id="187304"/>
    <lineage>
        <taxon>Bacteria</taxon>
        <taxon>Pseudomonadati</taxon>
        <taxon>Pseudomonadota</taxon>
        <taxon>Alphaproteobacteria</taxon>
        <taxon>Hyphomicrobiales</taxon>
        <taxon>Stappiaceae</taxon>
        <taxon>Roseibium</taxon>
    </lineage>
</organism>
<dbReference type="Proteomes" id="UP000048926">
    <property type="component" value="Unassembled WGS sequence"/>
</dbReference>
<dbReference type="AlphaFoldDB" id="A0A0M6YCJ4"/>
<evidence type="ECO:0000259" key="1">
    <source>
        <dbReference type="Pfam" id="PF01548"/>
    </source>
</evidence>
<dbReference type="PANTHER" id="PTHR33055:SF3">
    <property type="entry name" value="PUTATIVE TRANSPOSASE FOR IS117-RELATED"/>
    <property type="match status" value="1"/>
</dbReference>
<dbReference type="Pfam" id="PF01548">
    <property type="entry name" value="DEDD_Tnp_IS110"/>
    <property type="match status" value="1"/>
</dbReference>
<evidence type="ECO:0000313" key="2">
    <source>
        <dbReference type="EMBL" id="CTQ47388.1"/>
    </source>
</evidence>
<dbReference type="EMBL" id="CXST01000007">
    <property type="protein sequence ID" value="CTQ47388.1"/>
    <property type="molecule type" value="Genomic_DNA"/>
</dbReference>
<reference evidence="3" key="1">
    <citation type="submission" date="2015-07" db="EMBL/GenBank/DDBJ databases">
        <authorList>
            <person name="Rodrigo-Torres Lidia"/>
            <person name="Arahal R.David."/>
        </authorList>
    </citation>
    <scope>NUCLEOTIDE SEQUENCE [LARGE SCALE GENOMIC DNA]</scope>
    <source>
        <strain evidence="3">CECT 4801</strain>
    </source>
</reference>
<dbReference type="PANTHER" id="PTHR33055">
    <property type="entry name" value="TRANSPOSASE FOR INSERTION SEQUENCE ELEMENT IS1111A"/>
    <property type="match status" value="1"/>
</dbReference>
<accession>A0A0M6YCJ4</accession>
<dbReference type="InterPro" id="IPR047650">
    <property type="entry name" value="Transpos_IS110"/>
</dbReference>
<gene>
    <name evidence="2" type="ORF">LAL4801_05850</name>
</gene>
<feature type="domain" description="Transposase IS110-like N-terminal" evidence="1">
    <location>
        <begin position="4"/>
        <end position="92"/>
    </location>
</feature>